<dbReference type="CDD" id="cd03205">
    <property type="entry name" value="GST_C_6"/>
    <property type="match status" value="1"/>
</dbReference>
<name>A0A0P1HCR6_9RHOB</name>
<evidence type="ECO:0000259" key="1">
    <source>
        <dbReference type="PROSITE" id="PS50404"/>
    </source>
</evidence>
<dbReference type="Gene3D" id="1.20.1050.10">
    <property type="match status" value="1"/>
</dbReference>
<dbReference type="Gene3D" id="3.40.30.10">
    <property type="entry name" value="Glutaredoxin"/>
    <property type="match status" value="1"/>
</dbReference>
<dbReference type="InterPro" id="IPR050983">
    <property type="entry name" value="GST_Omega/HSP26"/>
</dbReference>
<organism evidence="2 3">
    <name type="scientific">Leisingera aquaemixtae</name>
    <dbReference type="NCBI Taxonomy" id="1396826"/>
    <lineage>
        <taxon>Bacteria</taxon>
        <taxon>Pseudomonadati</taxon>
        <taxon>Pseudomonadota</taxon>
        <taxon>Alphaproteobacteria</taxon>
        <taxon>Rhodobacterales</taxon>
        <taxon>Roseobacteraceae</taxon>
        <taxon>Leisingera</taxon>
    </lineage>
</organism>
<dbReference type="Proteomes" id="UP000051326">
    <property type="component" value="Unassembled WGS sequence"/>
</dbReference>
<protein>
    <submittedName>
        <fullName evidence="2">Putative GST-like protein YibF</fullName>
    </submittedName>
</protein>
<dbReference type="GO" id="GO:0005737">
    <property type="term" value="C:cytoplasm"/>
    <property type="evidence" value="ECO:0007669"/>
    <property type="project" value="TreeGrafter"/>
</dbReference>
<dbReference type="SUPFAM" id="SSF47616">
    <property type="entry name" value="GST C-terminal domain-like"/>
    <property type="match status" value="1"/>
</dbReference>
<dbReference type="PANTHER" id="PTHR43968">
    <property type="match status" value="1"/>
</dbReference>
<proteinExistence type="predicted"/>
<sequence>MKLTYSQASPFARKVVVLLRETGQLQDVEILDVTTTPLSPSPDVKASNPLAKIPALERNDGPALYDSRVICAYLDERAGGKLYSRGWDSKVLEATADGIMDAAVLMSYEKRLRPEDKQWDGWLDAQRDKVLGGCAALNARWMSHLRGPLDIGQIAVACALAYVDFRHPDTNWRQGNEALAEWLETFESRPSMQATKPPAA</sequence>
<dbReference type="AlphaFoldDB" id="A0A0P1HCR6"/>
<dbReference type="InterPro" id="IPR036249">
    <property type="entry name" value="Thioredoxin-like_sf"/>
</dbReference>
<feature type="domain" description="GST N-terminal" evidence="1">
    <location>
        <begin position="1"/>
        <end position="82"/>
    </location>
</feature>
<dbReference type="PANTHER" id="PTHR43968:SF6">
    <property type="entry name" value="GLUTATHIONE S-TRANSFERASE OMEGA"/>
    <property type="match status" value="1"/>
</dbReference>
<dbReference type="CDD" id="cd03049">
    <property type="entry name" value="GST_N_3"/>
    <property type="match status" value="1"/>
</dbReference>
<dbReference type="Pfam" id="PF13410">
    <property type="entry name" value="GST_C_2"/>
    <property type="match status" value="1"/>
</dbReference>
<dbReference type="RefSeq" id="WP_058287450.1">
    <property type="nucleotide sequence ID" value="NZ_CYSR01000031.1"/>
</dbReference>
<evidence type="ECO:0000313" key="2">
    <source>
        <dbReference type="EMBL" id="CUI01439.1"/>
    </source>
</evidence>
<dbReference type="STRING" id="1396826.PHA8399_03581"/>
<reference evidence="2 3" key="1">
    <citation type="submission" date="2015-09" db="EMBL/GenBank/DDBJ databases">
        <authorList>
            <consortium name="Swine Surveillance"/>
        </authorList>
    </citation>
    <scope>NUCLEOTIDE SEQUENCE [LARGE SCALE GENOMIC DNA]</scope>
    <source>
        <strain evidence="2 3">CECT 8399</strain>
    </source>
</reference>
<dbReference type="PROSITE" id="PS50404">
    <property type="entry name" value="GST_NTER"/>
    <property type="match status" value="1"/>
</dbReference>
<evidence type="ECO:0000313" key="3">
    <source>
        <dbReference type="Proteomes" id="UP000051326"/>
    </source>
</evidence>
<dbReference type="InterPro" id="IPR004045">
    <property type="entry name" value="Glutathione_S-Trfase_N"/>
</dbReference>
<dbReference type="SUPFAM" id="SSF52833">
    <property type="entry name" value="Thioredoxin-like"/>
    <property type="match status" value="1"/>
</dbReference>
<accession>A0A0P1HCR6</accession>
<dbReference type="InterPro" id="IPR036282">
    <property type="entry name" value="Glutathione-S-Trfase_C_sf"/>
</dbReference>
<dbReference type="EMBL" id="CYSR01000031">
    <property type="protein sequence ID" value="CUI01439.1"/>
    <property type="molecule type" value="Genomic_DNA"/>
</dbReference>
<dbReference type="Pfam" id="PF13409">
    <property type="entry name" value="GST_N_2"/>
    <property type="match status" value="1"/>
</dbReference>
<gene>
    <name evidence="2" type="primary">yibF</name>
    <name evidence="2" type="ORF">PHA8399_03581</name>
</gene>